<dbReference type="PANTHER" id="PTHR42908:SF8">
    <property type="entry name" value="TR-TYPE G DOMAIN-CONTAINING PROTEIN"/>
    <property type="match status" value="1"/>
</dbReference>
<keyword evidence="2" id="KW-0342">GTP-binding</keyword>
<dbReference type="GO" id="GO:0005525">
    <property type="term" value="F:GTP binding"/>
    <property type="evidence" value="ECO:0007669"/>
    <property type="project" value="UniProtKB-KW"/>
</dbReference>
<reference evidence="4 5" key="1">
    <citation type="journal article" date="2006" name="PLoS Genet.">
        <title>Genome sequence of Rickettsia bellii illuminates the role of amoebae in gene exchanges between intracellular pathogens.</title>
        <authorList>
            <person name="Ogata H."/>
            <person name="La Scola B."/>
            <person name="Audic S."/>
            <person name="Renesto P."/>
            <person name="Blanc G."/>
            <person name="Robert C."/>
            <person name="Fournier P.-E."/>
            <person name="Claverie J.-M."/>
            <person name="Raoult D."/>
        </authorList>
    </citation>
    <scope>NUCLEOTIDE SEQUENCE [LARGE SCALE GENOMIC DNA]</scope>
    <source>
        <strain evidence="4 5">RML369-C</strain>
    </source>
</reference>
<dbReference type="FunFam" id="3.30.70.870:FF:000003">
    <property type="entry name" value="GTP-binding protein TypA"/>
    <property type="match status" value="1"/>
</dbReference>
<gene>
    <name evidence="4" type="ordered locus">RBE_0286</name>
</gene>
<evidence type="ECO:0000259" key="3">
    <source>
        <dbReference type="PROSITE" id="PS51722"/>
    </source>
</evidence>
<dbReference type="FunFam" id="2.40.30.10:FF:000016">
    <property type="entry name" value="GTP-binding protein TypA"/>
    <property type="match status" value="1"/>
</dbReference>
<dbReference type="GO" id="GO:0005829">
    <property type="term" value="C:cytosol"/>
    <property type="evidence" value="ECO:0007669"/>
    <property type="project" value="TreeGrafter"/>
</dbReference>
<dbReference type="InterPro" id="IPR027417">
    <property type="entry name" value="P-loop_NTPase"/>
</dbReference>
<feature type="domain" description="Tr-type G" evidence="3">
    <location>
        <begin position="2"/>
        <end position="198"/>
    </location>
</feature>
<dbReference type="InterPro" id="IPR047041">
    <property type="entry name" value="BipA_GTP-bd_dom"/>
</dbReference>
<dbReference type="AlphaFoldDB" id="Q1RJU7"/>
<dbReference type="PROSITE" id="PS00301">
    <property type="entry name" value="G_TR_1"/>
    <property type="match status" value="1"/>
</dbReference>
<dbReference type="PRINTS" id="PR00315">
    <property type="entry name" value="ELONGATNFCT"/>
</dbReference>
<dbReference type="Proteomes" id="UP000001951">
    <property type="component" value="Chromosome"/>
</dbReference>
<dbReference type="eggNOG" id="COG1217">
    <property type="taxonomic scope" value="Bacteria"/>
</dbReference>
<keyword evidence="1" id="KW-0547">Nucleotide-binding</keyword>
<dbReference type="GO" id="GO:1990904">
    <property type="term" value="C:ribonucleoprotein complex"/>
    <property type="evidence" value="ECO:0007669"/>
    <property type="project" value="TreeGrafter"/>
</dbReference>
<dbReference type="InterPro" id="IPR031157">
    <property type="entry name" value="G_TR_CS"/>
</dbReference>
<dbReference type="SUPFAM" id="SSF50447">
    <property type="entry name" value="Translation proteins"/>
    <property type="match status" value="1"/>
</dbReference>
<dbReference type="InterPro" id="IPR047042">
    <property type="entry name" value="BipA_II"/>
</dbReference>
<dbReference type="Gene3D" id="3.30.70.870">
    <property type="entry name" value="Elongation Factor G (Translational Gtpase), domain 3"/>
    <property type="match status" value="1"/>
</dbReference>
<dbReference type="Pfam" id="PF00009">
    <property type="entry name" value="GTP_EFTU"/>
    <property type="match status" value="1"/>
</dbReference>
<dbReference type="InterPro" id="IPR035647">
    <property type="entry name" value="EFG_III/V"/>
</dbReference>
<dbReference type="Pfam" id="PF03144">
    <property type="entry name" value="GTP_EFTU_D2"/>
    <property type="match status" value="1"/>
</dbReference>
<evidence type="ECO:0000313" key="5">
    <source>
        <dbReference type="Proteomes" id="UP000001951"/>
    </source>
</evidence>
<dbReference type="PANTHER" id="PTHR42908">
    <property type="entry name" value="TRANSLATION ELONGATION FACTOR-RELATED"/>
    <property type="match status" value="1"/>
</dbReference>
<dbReference type="FunFam" id="3.40.50.300:FF:000055">
    <property type="entry name" value="GTP-binding protein TypA"/>
    <property type="match status" value="1"/>
</dbReference>
<dbReference type="CDD" id="cd16263">
    <property type="entry name" value="BipA_III"/>
    <property type="match status" value="1"/>
</dbReference>
<dbReference type="InterPro" id="IPR009000">
    <property type="entry name" value="Transl_B-barrel_sf"/>
</dbReference>
<proteinExistence type="predicted"/>
<protein>
    <submittedName>
        <fullName evidence="4">GTP-binding protein TypA</fullName>
    </submittedName>
</protein>
<dbReference type="CDD" id="cd03691">
    <property type="entry name" value="BipA_TypA_II"/>
    <property type="match status" value="1"/>
</dbReference>
<dbReference type="CDD" id="cd01891">
    <property type="entry name" value="TypA_BipA"/>
    <property type="match status" value="1"/>
</dbReference>
<evidence type="ECO:0000313" key="4">
    <source>
        <dbReference type="EMBL" id="ABE04367.1"/>
    </source>
</evidence>
<dbReference type="HOGENOM" id="CLU_017016_0_1_5"/>
<evidence type="ECO:0000256" key="1">
    <source>
        <dbReference type="ARBA" id="ARBA00022741"/>
    </source>
</evidence>
<dbReference type="NCBIfam" id="TIGR00231">
    <property type="entry name" value="small_GTP"/>
    <property type="match status" value="1"/>
</dbReference>
<dbReference type="InterPro" id="IPR047043">
    <property type="entry name" value="BipA_III"/>
</dbReference>
<dbReference type="EMBL" id="CP000087">
    <property type="protein sequence ID" value="ABE04367.1"/>
    <property type="molecule type" value="Genomic_DNA"/>
</dbReference>
<evidence type="ECO:0000256" key="2">
    <source>
        <dbReference type="ARBA" id="ARBA00023134"/>
    </source>
</evidence>
<dbReference type="InterPro" id="IPR000795">
    <property type="entry name" value="T_Tr_GTP-bd_dom"/>
</dbReference>
<organism evidence="4 5">
    <name type="scientific">Rickettsia bellii (strain RML369-C)</name>
    <dbReference type="NCBI Taxonomy" id="336407"/>
    <lineage>
        <taxon>Bacteria</taxon>
        <taxon>Pseudomonadati</taxon>
        <taxon>Pseudomonadota</taxon>
        <taxon>Alphaproteobacteria</taxon>
        <taxon>Rickettsiales</taxon>
        <taxon>Rickettsiaceae</taxon>
        <taxon>Rickettsieae</taxon>
        <taxon>Rickettsia</taxon>
        <taxon>belli group</taxon>
    </lineage>
</organism>
<dbReference type="PROSITE" id="PS51722">
    <property type="entry name" value="G_TR_2"/>
    <property type="match status" value="1"/>
</dbReference>
<sequence>MTSIRNIAIIAHVDHGKTTLVDNMLKQSGTFRANQQVAERAMDSNDLERERGITILAKCTALMWGDVRINIVDTPGHADFGGEVERILSMVDGVVLLVDASEGPMPQTKFVLSKALKLGLKPIVVINKIDRDDQRINKVIDEVYELFVALEANDDQLNFIDKIVYASGRAGRASLNFDETINPLDNLADDLAPLFDLIVKHVHAPIADAKAPFSMLVTTREFNPFFGRILTGRVQSGSVKVNQNIKVLNRENKVLENGRITKILAFRGLERIAIDEAMAGDIIAIAGAENANVADTICAPEVTEALPSLPIDPPTLSMTFSVNDSPLAGKEGTKVTSSLIGNRLMRELESNVALKVTEAPGSNAFQVAGRGELQLGILIETMRREGFELSISRPEVLFQTGENGNKQEPI</sequence>
<name>Q1RJU7_RICBR</name>
<dbReference type="Gene3D" id="2.40.30.10">
    <property type="entry name" value="Translation factors"/>
    <property type="match status" value="1"/>
</dbReference>
<dbReference type="KEGG" id="rbe:RBE_0286"/>
<dbReference type="GO" id="GO:0097216">
    <property type="term" value="F:guanosine tetraphosphate binding"/>
    <property type="evidence" value="ECO:0007669"/>
    <property type="project" value="UniProtKB-ARBA"/>
</dbReference>
<dbReference type="Gene3D" id="3.40.50.300">
    <property type="entry name" value="P-loop containing nucleotide triphosphate hydrolases"/>
    <property type="match status" value="1"/>
</dbReference>
<dbReference type="GO" id="GO:0003924">
    <property type="term" value="F:GTPase activity"/>
    <property type="evidence" value="ECO:0007669"/>
    <property type="project" value="InterPro"/>
</dbReference>
<dbReference type="Gene3D" id="3.30.70.240">
    <property type="match status" value="1"/>
</dbReference>
<dbReference type="SUPFAM" id="SSF52540">
    <property type="entry name" value="P-loop containing nucleoside triphosphate hydrolases"/>
    <property type="match status" value="1"/>
</dbReference>
<dbReference type="InterPro" id="IPR004161">
    <property type="entry name" value="EFTu-like_2"/>
</dbReference>
<dbReference type="SUPFAM" id="SSF54980">
    <property type="entry name" value="EF-G C-terminal domain-like"/>
    <property type="match status" value="1"/>
</dbReference>
<accession>Q1RJU7</accession>
<dbReference type="InterPro" id="IPR005225">
    <property type="entry name" value="Small_GTP-bd"/>
</dbReference>